<comment type="subcellular location">
    <subcellularLocation>
        <location evidence="1 12">Cell inner membrane</location>
        <topology evidence="1 12">Multi-pass membrane protein</topology>
    </subcellularLocation>
</comment>
<feature type="binding site" evidence="13">
    <location>
        <position position="321"/>
    </location>
    <ligand>
        <name>K(+)</name>
        <dbReference type="ChEBI" id="CHEBI:29103"/>
    </ligand>
</feature>
<dbReference type="EMBL" id="NSJF01000003">
    <property type="protein sequence ID" value="PAT34592.1"/>
    <property type="molecule type" value="Genomic_DNA"/>
</dbReference>
<dbReference type="GO" id="GO:0046872">
    <property type="term" value="F:metal ion binding"/>
    <property type="evidence" value="ECO:0007669"/>
    <property type="project" value="UniProtKB-KW"/>
</dbReference>
<feature type="binding site" evidence="13">
    <location>
        <position position="115"/>
    </location>
    <ligand>
        <name>K(+)</name>
        <dbReference type="ChEBI" id="CHEBI:29103"/>
    </ligand>
</feature>
<protein>
    <recommendedName>
        <fullName evidence="12">Trk system potassium uptake protein</fullName>
    </recommendedName>
</protein>
<evidence type="ECO:0000313" key="16">
    <source>
        <dbReference type="Proteomes" id="UP000217999"/>
    </source>
</evidence>
<evidence type="ECO:0000256" key="13">
    <source>
        <dbReference type="PIRSR" id="PIRSR006247-1"/>
    </source>
</evidence>
<evidence type="ECO:0000256" key="10">
    <source>
        <dbReference type="ARBA" id="ARBA00023065"/>
    </source>
</evidence>
<dbReference type="GO" id="GO:0015379">
    <property type="term" value="F:potassium:chloride symporter activity"/>
    <property type="evidence" value="ECO:0007669"/>
    <property type="project" value="InterPro"/>
</dbReference>
<reference evidence="15 16" key="1">
    <citation type="submission" date="2017-08" db="EMBL/GenBank/DDBJ databases">
        <title>WGS of Clinical strains of the CDC Group NO-1 linked to zoonotic infections in humans.</title>
        <authorList>
            <person name="Bernier A.-M."/>
            <person name="Bernard K."/>
        </authorList>
    </citation>
    <scope>NUCLEOTIDE SEQUENCE [LARGE SCALE GENOMIC DNA]</scope>
    <source>
        <strain evidence="15 16">NML03-0146</strain>
    </source>
</reference>
<dbReference type="InterPro" id="IPR004772">
    <property type="entry name" value="TrkH"/>
</dbReference>
<feature type="transmembrane region" description="Helical" evidence="14">
    <location>
        <begin position="37"/>
        <end position="58"/>
    </location>
</feature>
<evidence type="ECO:0000256" key="7">
    <source>
        <dbReference type="ARBA" id="ARBA00022692"/>
    </source>
</evidence>
<feature type="binding site" evidence="13">
    <location>
        <position position="322"/>
    </location>
    <ligand>
        <name>K(+)</name>
        <dbReference type="ChEBI" id="CHEBI:29103"/>
    </ligand>
</feature>
<dbReference type="PIRSF" id="PIRSF006247">
    <property type="entry name" value="TrkH"/>
    <property type="match status" value="1"/>
</dbReference>
<evidence type="ECO:0000256" key="6">
    <source>
        <dbReference type="ARBA" id="ARBA00022538"/>
    </source>
</evidence>
<feature type="binding site" evidence="13">
    <location>
        <position position="116"/>
    </location>
    <ligand>
        <name>K(+)</name>
        <dbReference type="ChEBI" id="CHEBI:29103"/>
    </ligand>
</feature>
<feature type="transmembrane region" description="Helical" evidence="14">
    <location>
        <begin position="426"/>
        <end position="446"/>
    </location>
</feature>
<dbReference type="Proteomes" id="UP000217999">
    <property type="component" value="Unassembled WGS sequence"/>
</dbReference>
<evidence type="ECO:0000256" key="3">
    <source>
        <dbReference type="ARBA" id="ARBA00022448"/>
    </source>
</evidence>
<keyword evidence="10 12" id="KW-0406">Ion transport</keyword>
<sequence length="488" mass="52606">MSDYLPVLRVLCGLLLLFSACLAVPLAASLLMHEPLWLDYALPALVGMVLGAVGFYRLRRCRQELQPRDGVLLVGAVWGLLPLLGSVPIWLVTRQVGQPLSFAQAYFEAVSGLTTTGATVLAGLEYLPLSLNIWRCFMQWLGGMGILILAVAVLPMLGVGGSQVFKSEVAGPLKDTKLTPRITQTAKGLWSVYLGLSVLCFCAYWAGGMPPVDALLHCFTTVSLGGLSSYDNSFGHFNSPVLEGIAIAIMLVASCNFALYFVALRRRSLTGFWREAEVRATLATLLIGGLVISLFLWSRNVYELGDAVRFGMFNTISLATTTGYATTDYLRWPAFAPLAMLLLSSVASSAGSTGGGIKMIRALILVQQARRELTRLVHPRVVNPVRLGQSPVDNKIIFSVLAFILFYIMAILVLSLALVITDMDLVTAFSAVLASINCAGPALGSVGPASNFGGLSDFQLCVCSLGMLLGRLEILSLMVLLLPSFWRR</sequence>
<keyword evidence="11 12" id="KW-0472">Membrane</keyword>
<gene>
    <name evidence="15" type="ORF">CK620_06730</name>
</gene>
<proteinExistence type="inferred from homology"/>
<name>A0A2A2A9Z5_9BURK</name>
<comment type="similarity">
    <text evidence="2 12">Belongs to the TrkH potassium transport family.</text>
</comment>
<accession>A0A2A2A9Z5</accession>
<evidence type="ECO:0000256" key="5">
    <source>
        <dbReference type="ARBA" id="ARBA00022519"/>
    </source>
</evidence>
<feature type="transmembrane region" description="Helical" evidence="14">
    <location>
        <begin position="396"/>
        <end position="420"/>
    </location>
</feature>
<keyword evidence="13" id="KW-0479">Metal-binding</keyword>
<keyword evidence="4 12" id="KW-1003">Cell membrane</keyword>
<feature type="binding site" evidence="13">
    <location>
        <position position="224"/>
    </location>
    <ligand>
        <name>K(+)</name>
        <dbReference type="ChEBI" id="CHEBI:29103"/>
    </ligand>
</feature>
<organism evidence="15 16">
    <name type="scientific">Vandammella animalimorsus</name>
    <dbReference type="NCBI Taxonomy" id="2029117"/>
    <lineage>
        <taxon>Bacteria</taxon>
        <taxon>Pseudomonadati</taxon>
        <taxon>Pseudomonadota</taxon>
        <taxon>Betaproteobacteria</taxon>
        <taxon>Burkholderiales</taxon>
        <taxon>Comamonadaceae</taxon>
        <taxon>Vandammella</taxon>
    </lineage>
</organism>
<keyword evidence="8 12" id="KW-0630">Potassium</keyword>
<dbReference type="PANTHER" id="PTHR32024:SF2">
    <property type="entry name" value="TRK SYSTEM POTASSIUM UPTAKE PROTEIN TRKG-RELATED"/>
    <property type="match status" value="1"/>
</dbReference>
<evidence type="ECO:0000256" key="11">
    <source>
        <dbReference type="ARBA" id="ARBA00023136"/>
    </source>
</evidence>
<evidence type="ECO:0000313" key="15">
    <source>
        <dbReference type="EMBL" id="PAT34592.1"/>
    </source>
</evidence>
<feature type="transmembrane region" description="Helical" evidence="14">
    <location>
        <begin position="70"/>
        <end position="91"/>
    </location>
</feature>
<feature type="transmembrane region" description="Helical" evidence="14">
    <location>
        <begin position="458"/>
        <end position="482"/>
    </location>
</feature>
<keyword evidence="6 12" id="KW-0633">Potassium transport</keyword>
<comment type="function">
    <text evidence="12">Low-affinity potassium transport system. Interacts with Trk system potassium uptake protein TrkA.</text>
</comment>
<dbReference type="GO" id="GO:0005886">
    <property type="term" value="C:plasma membrane"/>
    <property type="evidence" value="ECO:0007669"/>
    <property type="project" value="UniProtKB-SubCell"/>
</dbReference>
<keyword evidence="7 14" id="KW-0812">Transmembrane</keyword>
<dbReference type="RefSeq" id="WP_095549677.1">
    <property type="nucleotide sequence ID" value="NZ_NSJF01000003.1"/>
</dbReference>
<feature type="binding site" evidence="13">
    <location>
        <position position="225"/>
    </location>
    <ligand>
        <name>K(+)</name>
        <dbReference type="ChEBI" id="CHEBI:29103"/>
    </ligand>
</feature>
<dbReference type="Pfam" id="PF02386">
    <property type="entry name" value="TrkH"/>
    <property type="match status" value="1"/>
</dbReference>
<feature type="transmembrane region" description="Helical" evidence="14">
    <location>
        <begin position="136"/>
        <end position="157"/>
    </location>
</feature>
<keyword evidence="9 14" id="KW-1133">Transmembrane helix</keyword>
<evidence type="ECO:0000256" key="4">
    <source>
        <dbReference type="ARBA" id="ARBA00022475"/>
    </source>
</evidence>
<dbReference type="InterPro" id="IPR003445">
    <property type="entry name" value="Cat_transpt"/>
</dbReference>
<evidence type="ECO:0000256" key="8">
    <source>
        <dbReference type="ARBA" id="ARBA00022958"/>
    </source>
</evidence>
<evidence type="ECO:0000256" key="2">
    <source>
        <dbReference type="ARBA" id="ARBA00009137"/>
    </source>
</evidence>
<keyword evidence="3 12" id="KW-0813">Transport</keyword>
<dbReference type="AlphaFoldDB" id="A0A2A2A9Z5"/>
<feature type="transmembrane region" description="Helical" evidence="14">
    <location>
        <begin position="242"/>
        <end position="264"/>
    </location>
</feature>
<evidence type="ECO:0000256" key="12">
    <source>
        <dbReference type="PIRNR" id="PIRNR006247"/>
    </source>
</evidence>
<feature type="transmembrane region" description="Helical" evidence="14">
    <location>
        <begin position="188"/>
        <end position="207"/>
    </location>
</feature>
<dbReference type="PANTHER" id="PTHR32024">
    <property type="entry name" value="TRK SYSTEM POTASSIUM UPTAKE PROTEIN TRKG-RELATED"/>
    <property type="match status" value="1"/>
</dbReference>
<evidence type="ECO:0000256" key="9">
    <source>
        <dbReference type="ARBA" id="ARBA00022989"/>
    </source>
</evidence>
<evidence type="ECO:0000256" key="1">
    <source>
        <dbReference type="ARBA" id="ARBA00004429"/>
    </source>
</evidence>
<evidence type="ECO:0000256" key="14">
    <source>
        <dbReference type="SAM" id="Phobius"/>
    </source>
</evidence>
<comment type="caution">
    <text evidence="15">The sequence shown here is derived from an EMBL/GenBank/DDBJ whole genome shotgun (WGS) entry which is preliminary data.</text>
</comment>
<keyword evidence="5 12" id="KW-0997">Cell inner membrane</keyword>
<feature type="transmembrane region" description="Helical" evidence="14">
    <location>
        <begin position="276"/>
        <end position="297"/>
    </location>
</feature>